<evidence type="ECO:0000313" key="1">
    <source>
        <dbReference type="EMBL" id="MED6140889.1"/>
    </source>
</evidence>
<gene>
    <name evidence="1" type="ORF">PIB30_097867</name>
</gene>
<accession>A0ABU6SWP8</accession>
<organism evidence="1 2">
    <name type="scientific">Stylosanthes scabra</name>
    <dbReference type="NCBI Taxonomy" id="79078"/>
    <lineage>
        <taxon>Eukaryota</taxon>
        <taxon>Viridiplantae</taxon>
        <taxon>Streptophyta</taxon>
        <taxon>Embryophyta</taxon>
        <taxon>Tracheophyta</taxon>
        <taxon>Spermatophyta</taxon>
        <taxon>Magnoliopsida</taxon>
        <taxon>eudicotyledons</taxon>
        <taxon>Gunneridae</taxon>
        <taxon>Pentapetalae</taxon>
        <taxon>rosids</taxon>
        <taxon>fabids</taxon>
        <taxon>Fabales</taxon>
        <taxon>Fabaceae</taxon>
        <taxon>Papilionoideae</taxon>
        <taxon>50 kb inversion clade</taxon>
        <taxon>dalbergioids sensu lato</taxon>
        <taxon>Dalbergieae</taxon>
        <taxon>Pterocarpus clade</taxon>
        <taxon>Stylosanthes</taxon>
    </lineage>
</organism>
<name>A0ABU6SWP8_9FABA</name>
<keyword evidence="2" id="KW-1185">Reference proteome</keyword>
<dbReference type="Proteomes" id="UP001341840">
    <property type="component" value="Unassembled WGS sequence"/>
</dbReference>
<protein>
    <submittedName>
        <fullName evidence="1">Uncharacterized protein</fullName>
    </submittedName>
</protein>
<comment type="caution">
    <text evidence="1">The sequence shown here is derived from an EMBL/GenBank/DDBJ whole genome shotgun (WGS) entry which is preliminary data.</text>
</comment>
<evidence type="ECO:0000313" key="2">
    <source>
        <dbReference type="Proteomes" id="UP001341840"/>
    </source>
</evidence>
<reference evidence="1 2" key="1">
    <citation type="journal article" date="2023" name="Plants (Basel)">
        <title>Bridging the Gap: Combining Genomics and Transcriptomics Approaches to Understand Stylosanthes scabra, an Orphan Legume from the Brazilian Caatinga.</title>
        <authorList>
            <person name="Ferreira-Neto J.R.C."/>
            <person name="da Silva M.D."/>
            <person name="Binneck E."/>
            <person name="de Melo N.F."/>
            <person name="da Silva R.H."/>
            <person name="de Melo A.L.T.M."/>
            <person name="Pandolfi V."/>
            <person name="Bustamante F.O."/>
            <person name="Brasileiro-Vidal A.C."/>
            <person name="Benko-Iseppon A.M."/>
        </authorList>
    </citation>
    <scope>NUCLEOTIDE SEQUENCE [LARGE SCALE GENOMIC DNA]</scope>
    <source>
        <tissue evidence="1">Leaves</tissue>
    </source>
</reference>
<sequence length="68" mass="7270">MAQNVTKPPPSPHSATFWLAKNVAATRLCLPPQFHAHNTIPKTTLAHPSLAPNAVPTWTAPFPPPSPT</sequence>
<feature type="non-terminal residue" evidence="1">
    <location>
        <position position="68"/>
    </location>
</feature>
<dbReference type="EMBL" id="JASCZI010062858">
    <property type="protein sequence ID" value="MED6140889.1"/>
    <property type="molecule type" value="Genomic_DNA"/>
</dbReference>
<proteinExistence type="predicted"/>